<dbReference type="Proteomes" id="UP000269438">
    <property type="component" value="Unassembled WGS sequence"/>
</dbReference>
<evidence type="ECO:0000256" key="1">
    <source>
        <dbReference type="ARBA" id="ARBA00023015"/>
    </source>
</evidence>
<keyword evidence="2" id="KW-0238">DNA-binding</keyword>
<dbReference type="AlphaFoldDB" id="A0A3L7AS85"/>
<dbReference type="GO" id="GO:0043565">
    <property type="term" value="F:sequence-specific DNA binding"/>
    <property type="evidence" value="ECO:0007669"/>
    <property type="project" value="InterPro"/>
</dbReference>
<proteinExistence type="predicted"/>
<keyword evidence="6" id="KW-1185">Reference proteome</keyword>
<name>A0A3L7AS85_9MICO</name>
<protein>
    <submittedName>
        <fullName evidence="5">AraC family transcriptional regulator</fullName>
    </submittedName>
</protein>
<dbReference type="PANTHER" id="PTHR43280:SF2">
    <property type="entry name" value="HTH-TYPE TRANSCRIPTIONAL REGULATOR EXSA"/>
    <property type="match status" value="1"/>
</dbReference>
<evidence type="ECO:0000259" key="4">
    <source>
        <dbReference type="PROSITE" id="PS01124"/>
    </source>
</evidence>
<dbReference type="InterPro" id="IPR020449">
    <property type="entry name" value="Tscrpt_reg_AraC-type_HTH"/>
</dbReference>
<evidence type="ECO:0000313" key="5">
    <source>
        <dbReference type="EMBL" id="RLP83389.1"/>
    </source>
</evidence>
<comment type="caution">
    <text evidence="5">The sequence shown here is derived from an EMBL/GenBank/DDBJ whole genome shotgun (WGS) entry which is preliminary data.</text>
</comment>
<dbReference type="SMART" id="SM00342">
    <property type="entry name" value="HTH_ARAC"/>
    <property type="match status" value="1"/>
</dbReference>
<dbReference type="InterPro" id="IPR018060">
    <property type="entry name" value="HTH_AraC"/>
</dbReference>
<sequence>MADRISVPDLAAMASLSASHFSALFRKQMGYPVLQYQTMLRMGRARELLDTTGSTVAAIAAEVGYPDALYFTRQFKKLHGATPREYRDQHKG</sequence>
<dbReference type="PANTHER" id="PTHR43280">
    <property type="entry name" value="ARAC-FAMILY TRANSCRIPTIONAL REGULATOR"/>
    <property type="match status" value="1"/>
</dbReference>
<feature type="domain" description="HTH araC/xylS-type" evidence="4">
    <location>
        <begin position="1"/>
        <end position="89"/>
    </location>
</feature>
<dbReference type="Gene3D" id="1.10.10.60">
    <property type="entry name" value="Homeodomain-like"/>
    <property type="match status" value="2"/>
</dbReference>
<reference evidence="5 6" key="1">
    <citation type="submission" date="2018-10" db="EMBL/GenBank/DDBJ databases">
        <authorList>
            <person name="Li J."/>
        </authorList>
    </citation>
    <scope>NUCLEOTIDE SEQUENCE [LARGE SCALE GENOMIC DNA]</scope>
    <source>
        <strain evidence="5 6">JCM 11654</strain>
    </source>
</reference>
<dbReference type="InterPro" id="IPR009057">
    <property type="entry name" value="Homeodomain-like_sf"/>
</dbReference>
<dbReference type="InterPro" id="IPR018062">
    <property type="entry name" value="HTH_AraC-typ_CS"/>
</dbReference>
<dbReference type="EMBL" id="RCUY01000005">
    <property type="protein sequence ID" value="RLP83389.1"/>
    <property type="molecule type" value="Genomic_DNA"/>
</dbReference>
<gene>
    <name evidence="5" type="ORF">D9V34_08465</name>
</gene>
<evidence type="ECO:0000256" key="2">
    <source>
        <dbReference type="ARBA" id="ARBA00023125"/>
    </source>
</evidence>
<evidence type="ECO:0000256" key="3">
    <source>
        <dbReference type="ARBA" id="ARBA00023163"/>
    </source>
</evidence>
<dbReference type="PROSITE" id="PS00041">
    <property type="entry name" value="HTH_ARAC_FAMILY_1"/>
    <property type="match status" value="1"/>
</dbReference>
<evidence type="ECO:0000313" key="6">
    <source>
        <dbReference type="Proteomes" id="UP000269438"/>
    </source>
</evidence>
<dbReference type="Pfam" id="PF12833">
    <property type="entry name" value="HTH_18"/>
    <property type="match status" value="1"/>
</dbReference>
<organism evidence="5 6">
    <name type="scientific">Mycetocola lacteus</name>
    <dbReference type="NCBI Taxonomy" id="76637"/>
    <lineage>
        <taxon>Bacteria</taxon>
        <taxon>Bacillati</taxon>
        <taxon>Actinomycetota</taxon>
        <taxon>Actinomycetes</taxon>
        <taxon>Micrococcales</taxon>
        <taxon>Microbacteriaceae</taxon>
        <taxon>Mycetocola</taxon>
    </lineage>
</organism>
<dbReference type="PROSITE" id="PS01124">
    <property type="entry name" value="HTH_ARAC_FAMILY_2"/>
    <property type="match status" value="1"/>
</dbReference>
<accession>A0A3L7AS85</accession>
<dbReference type="PRINTS" id="PR00032">
    <property type="entry name" value="HTHARAC"/>
</dbReference>
<keyword evidence="1" id="KW-0805">Transcription regulation</keyword>
<keyword evidence="3" id="KW-0804">Transcription</keyword>
<dbReference type="GO" id="GO:0003700">
    <property type="term" value="F:DNA-binding transcription factor activity"/>
    <property type="evidence" value="ECO:0007669"/>
    <property type="project" value="InterPro"/>
</dbReference>
<dbReference type="SUPFAM" id="SSF46689">
    <property type="entry name" value="Homeodomain-like"/>
    <property type="match status" value="2"/>
</dbReference>